<dbReference type="AlphaFoldDB" id="A0A2T4G7P5"/>
<evidence type="ECO:0000313" key="3">
    <source>
        <dbReference type="Proteomes" id="UP000240571"/>
    </source>
</evidence>
<evidence type="ECO:0000313" key="2">
    <source>
        <dbReference type="EMBL" id="PTC31632.1"/>
    </source>
</evidence>
<dbReference type="Gene3D" id="3.40.50.300">
    <property type="entry name" value="P-loop containing nucleotide triphosphate hydrolases"/>
    <property type="match status" value="1"/>
</dbReference>
<protein>
    <submittedName>
        <fullName evidence="2">NACHT domain-containing protein</fullName>
    </submittedName>
</protein>
<dbReference type="InterPro" id="IPR027417">
    <property type="entry name" value="P-loop_NTPase"/>
</dbReference>
<gene>
    <name evidence="2" type="ORF">C9382_06025</name>
</gene>
<dbReference type="SUPFAM" id="SSF52540">
    <property type="entry name" value="P-loop containing nucleoside triphosphate hydrolases"/>
    <property type="match status" value="1"/>
</dbReference>
<name>A0A2T4G7P5_9PSED</name>
<dbReference type="PANTHER" id="PTHR46844:SF1">
    <property type="entry name" value="SLR5058 PROTEIN"/>
    <property type="match status" value="1"/>
</dbReference>
<evidence type="ECO:0000259" key="1">
    <source>
        <dbReference type="PROSITE" id="PS50837"/>
    </source>
</evidence>
<sequence length="608" mass="68499">MTGTSITVVALSRALTPLISDIYKGARDQVRSALSKWKTDSGIKGIASTLNRIDKVKTIWSAEKEISLSKFYYPSKVWRDGVTIHVDNIDSLPGGNVVIEGIVGQGKSIFMRYLAASMISALSPTTIPIFIELRTITDKRSLSDAISMFLLSIGIKDDGEIFDYLAHSKKIVLLLDGFDEVPSGCVKETILQLDYLQTKHPSLRIIVSSRPRSHIQNAPGFEVIKLEPLKTADYDLFVSRLIASKTKRADVISALNDCEENIKGVIHTPLMLTLVVMIYQTEKEIPTTLADFFDKLFGTVFSKHDKLKAGFNRQHHTELSESSLKELFETFCFMTIQQGVGRSMSSAKFDKIFREAISYASDLKCRNEDFREDIIKVACLMLEEGLDMITFLHKSILDYHAAAFVRDLSDEQIIDFYLVSFENYGQWEHVLQFLKTIDPVRYAREYTLKNLPVALEELNAIINKKNTNDLITYLEKLLPNAVITVSSGGKKEFSRTTISSCELHLEIINSFSTAIFKILNRSSKDELIRAATLSRSEPPRRGYPYELSLRSVVTELGDDEIWELLNIAAFSSQLLLDSAKESVEKENQKSRTLKGMLLKKPQVRLSGA</sequence>
<dbReference type="OrthoDB" id="6875580at2"/>
<accession>A0A2T4G7P5</accession>
<comment type="caution">
    <text evidence="2">The sequence shown here is derived from an EMBL/GenBank/DDBJ whole genome shotgun (WGS) entry which is preliminary data.</text>
</comment>
<organism evidence="2 3">
    <name type="scientific">Pseudomonas aylmerensis</name>
    <dbReference type="NCBI Taxonomy" id="1869229"/>
    <lineage>
        <taxon>Bacteria</taxon>
        <taxon>Pseudomonadati</taxon>
        <taxon>Pseudomonadota</taxon>
        <taxon>Gammaproteobacteria</taxon>
        <taxon>Pseudomonadales</taxon>
        <taxon>Pseudomonadaceae</taxon>
        <taxon>Pseudomonas</taxon>
    </lineage>
</organism>
<dbReference type="RefSeq" id="WP_083221396.1">
    <property type="nucleotide sequence ID" value="NZ_MAUE01000017.1"/>
</dbReference>
<dbReference type="Proteomes" id="UP000240571">
    <property type="component" value="Unassembled WGS sequence"/>
</dbReference>
<dbReference type="Pfam" id="PF05729">
    <property type="entry name" value="NACHT"/>
    <property type="match status" value="1"/>
</dbReference>
<dbReference type="EMBL" id="PYWW01000011">
    <property type="protein sequence ID" value="PTC31632.1"/>
    <property type="molecule type" value="Genomic_DNA"/>
</dbReference>
<dbReference type="PANTHER" id="PTHR46844">
    <property type="entry name" value="SLR5058 PROTEIN"/>
    <property type="match status" value="1"/>
</dbReference>
<dbReference type="InterPro" id="IPR007111">
    <property type="entry name" value="NACHT_NTPase"/>
</dbReference>
<reference evidence="2 3" key="1">
    <citation type="submission" date="2018-03" db="EMBL/GenBank/DDBJ databases">
        <title>Diversity of bacteria associated with corn roots inoculated with woodland soils in Canada, and Description of Pseudomonas aylmerense sp. nov.</title>
        <authorList>
            <person name="Tambong J.T."/>
            <person name="Xu R."/>
            <person name="Tchagang C."/>
        </authorList>
    </citation>
    <scope>NUCLEOTIDE SEQUENCE [LARGE SCALE GENOMIC DNA]</scope>
    <source>
        <strain evidence="2 3">S1E44</strain>
    </source>
</reference>
<feature type="domain" description="NACHT" evidence="1">
    <location>
        <begin position="95"/>
        <end position="211"/>
    </location>
</feature>
<proteinExistence type="predicted"/>
<dbReference type="PROSITE" id="PS50837">
    <property type="entry name" value="NACHT"/>
    <property type="match status" value="1"/>
</dbReference>